<evidence type="ECO:0000256" key="1">
    <source>
        <dbReference type="SAM" id="MobiDB-lite"/>
    </source>
</evidence>
<proteinExistence type="predicted"/>
<organism evidence="2 3">
    <name type="scientific">Lucilia cuprina</name>
    <name type="common">Green bottle fly</name>
    <name type="synonym">Australian sheep blowfly</name>
    <dbReference type="NCBI Taxonomy" id="7375"/>
    <lineage>
        <taxon>Eukaryota</taxon>
        <taxon>Metazoa</taxon>
        <taxon>Ecdysozoa</taxon>
        <taxon>Arthropoda</taxon>
        <taxon>Hexapoda</taxon>
        <taxon>Insecta</taxon>
        <taxon>Pterygota</taxon>
        <taxon>Neoptera</taxon>
        <taxon>Endopterygota</taxon>
        <taxon>Diptera</taxon>
        <taxon>Brachycera</taxon>
        <taxon>Muscomorpha</taxon>
        <taxon>Oestroidea</taxon>
        <taxon>Calliphoridae</taxon>
        <taxon>Luciliinae</taxon>
        <taxon>Lucilia</taxon>
    </lineage>
</organism>
<reference evidence="2 3" key="1">
    <citation type="journal article" date="2015" name="Nat. Commun.">
        <title>Lucilia cuprina genome unlocks parasitic fly biology to underpin future interventions.</title>
        <authorList>
            <person name="Anstead C.A."/>
            <person name="Korhonen P.K."/>
            <person name="Young N.D."/>
            <person name="Hall R.S."/>
            <person name="Jex A.R."/>
            <person name="Murali S.C."/>
            <person name="Hughes D.S."/>
            <person name="Lee S.F."/>
            <person name="Perry T."/>
            <person name="Stroehlein A.J."/>
            <person name="Ansell B.R."/>
            <person name="Breugelmans B."/>
            <person name="Hofmann A."/>
            <person name="Qu J."/>
            <person name="Dugan S."/>
            <person name="Lee S.L."/>
            <person name="Chao H."/>
            <person name="Dinh H."/>
            <person name="Han Y."/>
            <person name="Doddapaneni H.V."/>
            <person name="Worley K.C."/>
            <person name="Muzny D.M."/>
            <person name="Ioannidis P."/>
            <person name="Waterhouse R.M."/>
            <person name="Zdobnov E.M."/>
            <person name="James P.J."/>
            <person name="Bagnall N.H."/>
            <person name="Kotze A.C."/>
            <person name="Gibbs R.A."/>
            <person name="Richards S."/>
            <person name="Batterham P."/>
            <person name="Gasser R.B."/>
        </authorList>
    </citation>
    <scope>NUCLEOTIDE SEQUENCE [LARGE SCALE GENOMIC DNA]</scope>
    <source>
        <strain evidence="2 3">LS</strain>
        <tissue evidence="2">Full body</tissue>
    </source>
</reference>
<comment type="caution">
    <text evidence="2">The sequence shown here is derived from an EMBL/GenBank/DDBJ whole genome shotgun (WGS) entry which is preliminary data.</text>
</comment>
<evidence type="ECO:0000313" key="3">
    <source>
        <dbReference type="Proteomes" id="UP000037069"/>
    </source>
</evidence>
<sequence>MILTTTSQGFRSVVVITCASHAQVRRPYSLNITWQSKTTLNEAVIQGTSHLRSLTPLSTIKASILWKSIALYIDLQEGRREGVGHERSNYLAMEQKTNPPVKTTQLLNVVPVRVELEVLMEDDPLILSDTLTQSSPIQMEGIKNLLIGAPCGIPAVTVITSERASLTLTLKKRSVPIGKDDDEDDLDGVDDDDLN</sequence>
<feature type="region of interest" description="Disordered" evidence="1">
    <location>
        <begin position="176"/>
        <end position="195"/>
    </location>
</feature>
<accession>A0A0L0C8J3</accession>
<protein>
    <submittedName>
        <fullName evidence="2">Uncharacterized protein</fullName>
    </submittedName>
</protein>
<name>A0A0L0C8J3_LUCCU</name>
<evidence type="ECO:0000313" key="2">
    <source>
        <dbReference type="EMBL" id="KNC28758.1"/>
    </source>
</evidence>
<dbReference type="AlphaFoldDB" id="A0A0L0C8J3"/>
<feature type="compositionally biased region" description="Acidic residues" evidence="1">
    <location>
        <begin position="180"/>
        <end position="195"/>
    </location>
</feature>
<keyword evidence="3" id="KW-1185">Reference proteome</keyword>
<gene>
    <name evidence="2" type="ORF">FF38_05061</name>
</gene>
<dbReference type="EMBL" id="JRES01000752">
    <property type="protein sequence ID" value="KNC28758.1"/>
    <property type="molecule type" value="Genomic_DNA"/>
</dbReference>
<dbReference type="Proteomes" id="UP000037069">
    <property type="component" value="Unassembled WGS sequence"/>
</dbReference>